<feature type="transmembrane region" description="Helical" evidence="1">
    <location>
        <begin position="70"/>
        <end position="99"/>
    </location>
</feature>
<feature type="transmembrane region" description="Helical" evidence="1">
    <location>
        <begin position="169"/>
        <end position="192"/>
    </location>
</feature>
<dbReference type="Pfam" id="PF20108">
    <property type="entry name" value="DUF6498"/>
    <property type="match status" value="1"/>
</dbReference>
<keyword evidence="1" id="KW-0472">Membrane</keyword>
<evidence type="ECO:0000313" key="3">
    <source>
        <dbReference type="Proteomes" id="UP000321933"/>
    </source>
</evidence>
<dbReference type="Proteomes" id="UP000321933">
    <property type="component" value="Unassembled WGS sequence"/>
</dbReference>
<keyword evidence="3" id="KW-1185">Reference proteome</keyword>
<sequence>MTDMTGHSQSLYAGLRRQASLLLLILANLLPLYGVLLLDWDVGALLVLYWSENLVLGFYTVLKMLITAPLGGLFSACFFSVHYGGFCAVHGLFILKILIDPEADFFRGEQWPFFLVFIQLLVDVVRQVLEHAPAAWLLAFAGLMLSHGVSFVMNFLLARERDQLGIKVLMFAPYGRIVILHLTVLFGGFGVMALGEPLSMLVILILLKLGVDIALHLREHRHTALREPVTYRPFRELQKIRQ</sequence>
<dbReference type="InterPro" id="IPR045466">
    <property type="entry name" value="DUF6498"/>
</dbReference>
<dbReference type="EMBL" id="VRYZ01000005">
    <property type="protein sequence ID" value="TXS90892.1"/>
    <property type="molecule type" value="Genomic_DNA"/>
</dbReference>
<evidence type="ECO:0000313" key="2">
    <source>
        <dbReference type="EMBL" id="TXS90892.1"/>
    </source>
</evidence>
<accession>A0A5C8ZTK1</accession>
<protein>
    <submittedName>
        <fullName evidence="2">Uncharacterized protein</fullName>
    </submittedName>
</protein>
<reference evidence="2 3" key="1">
    <citation type="submission" date="2019-08" db="EMBL/GenBank/DDBJ databases">
        <title>Parahaliea maris sp. nov., isolated from the surface seawater.</title>
        <authorList>
            <person name="Liu Y."/>
        </authorList>
    </citation>
    <scope>NUCLEOTIDE SEQUENCE [LARGE SCALE GENOMIC DNA]</scope>
    <source>
        <strain evidence="2 3">S2-26</strain>
    </source>
</reference>
<organism evidence="2 3">
    <name type="scientific">Parahaliea aestuarii</name>
    <dbReference type="NCBI Taxonomy" id="1852021"/>
    <lineage>
        <taxon>Bacteria</taxon>
        <taxon>Pseudomonadati</taxon>
        <taxon>Pseudomonadota</taxon>
        <taxon>Gammaproteobacteria</taxon>
        <taxon>Cellvibrionales</taxon>
        <taxon>Halieaceae</taxon>
        <taxon>Parahaliea</taxon>
    </lineage>
</organism>
<dbReference type="OrthoDB" id="278054at2"/>
<gene>
    <name evidence="2" type="ORF">FVW59_11775</name>
</gene>
<keyword evidence="1" id="KW-1133">Transmembrane helix</keyword>
<dbReference type="AlphaFoldDB" id="A0A5C8ZTK1"/>
<keyword evidence="1" id="KW-0812">Transmembrane</keyword>
<dbReference type="RefSeq" id="WP_148064548.1">
    <property type="nucleotide sequence ID" value="NZ_VRYZ01000005.1"/>
</dbReference>
<feature type="transmembrane region" description="Helical" evidence="1">
    <location>
        <begin position="21"/>
        <end position="50"/>
    </location>
</feature>
<name>A0A5C8ZTK1_9GAMM</name>
<feature type="transmembrane region" description="Helical" evidence="1">
    <location>
        <begin position="198"/>
        <end position="217"/>
    </location>
</feature>
<proteinExistence type="predicted"/>
<comment type="caution">
    <text evidence="2">The sequence shown here is derived from an EMBL/GenBank/DDBJ whole genome shotgun (WGS) entry which is preliminary data.</text>
</comment>
<evidence type="ECO:0000256" key="1">
    <source>
        <dbReference type="SAM" id="Phobius"/>
    </source>
</evidence>
<feature type="transmembrane region" description="Helical" evidence="1">
    <location>
        <begin position="135"/>
        <end position="157"/>
    </location>
</feature>